<proteinExistence type="predicted"/>
<protein>
    <recommendedName>
        <fullName evidence="4">BZIP domain-containing protein</fullName>
    </recommendedName>
</protein>
<reference evidence="2 3" key="1">
    <citation type="submission" date="2018-04" db="EMBL/GenBank/DDBJ databases">
        <title>The genome of golden apple snail Pomacea canaliculata provides insight into stress tolerance and invasive adaptation.</title>
        <authorList>
            <person name="Liu C."/>
            <person name="Liu B."/>
            <person name="Ren Y."/>
            <person name="Zhang Y."/>
            <person name="Wang H."/>
            <person name="Li S."/>
            <person name="Jiang F."/>
            <person name="Yin L."/>
            <person name="Zhang G."/>
            <person name="Qian W."/>
            <person name="Fan W."/>
        </authorList>
    </citation>
    <scope>NUCLEOTIDE SEQUENCE [LARGE SCALE GENOMIC DNA]</scope>
    <source>
        <strain evidence="2">SZHN2017</strain>
        <tissue evidence="2">Muscle</tissue>
    </source>
</reference>
<name>A0A2T7PR69_POMCA</name>
<comment type="caution">
    <text evidence="2">The sequence shown here is derived from an EMBL/GenBank/DDBJ whole genome shotgun (WGS) entry which is preliminary data.</text>
</comment>
<evidence type="ECO:0000313" key="2">
    <source>
        <dbReference type="EMBL" id="PVD35926.1"/>
    </source>
</evidence>
<evidence type="ECO:0000313" key="3">
    <source>
        <dbReference type="Proteomes" id="UP000245119"/>
    </source>
</evidence>
<dbReference type="EMBL" id="PZQS01000002">
    <property type="protein sequence ID" value="PVD35926.1"/>
    <property type="molecule type" value="Genomic_DNA"/>
</dbReference>
<dbReference type="Gene3D" id="1.20.5.170">
    <property type="match status" value="1"/>
</dbReference>
<feature type="region of interest" description="Disordered" evidence="1">
    <location>
        <begin position="142"/>
        <end position="204"/>
    </location>
</feature>
<gene>
    <name evidence="2" type="ORF">C0Q70_02895</name>
</gene>
<dbReference type="AlphaFoldDB" id="A0A2T7PR69"/>
<dbReference type="GO" id="GO:0003700">
    <property type="term" value="F:DNA-binding transcription factor activity"/>
    <property type="evidence" value="ECO:0007669"/>
    <property type="project" value="InterPro"/>
</dbReference>
<feature type="region of interest" description="Disordered" evidence="1">
    <location>
        <begin position="1"/>
        <end position="37"/>
    </location>
</feature>
<sequence length="319" mass="35665">MDCMQASTSTSTNPPANFGTTSVQNPMFQAPSENTHPNGQFYNQSMSLGTQQLTLLEILCSDDMPYQSMFQASDPGKAARLTPDIDLSPPILPPDVIMYLESLPTQDDEAEPAYGYQPPAMISNADAAFTPLPHYQQQYEYGGPQGFPAPTMPNYGSSQSFPASTKPNYGASSDPTLANASLKQVSKPDVKHTRAASKPIPTEMKDAKYNERRKLNNLAAKWSRDLCKQRMEEQVICTRNLQEEQISLDEEERVQTQRVRDLCILLYEDPEDIFRKAPGGPKTQLSSNLLTRNESDTLDMKRLSKYVCRLKSFNRCVSQ</sequence>
<evidence type="ECO:0008006" key="4">
    <source>
        <dbReference type="Google" id="ProtNLM"/>
    </source>
</evidence>
<dbReference type="SUPFAM" id="SSF57959">
    <property type="entry name" value="Leucine zipper domain"/>
    <property type="match status" value="1"/>
</dbReference>
<organism evidence="2 3">
    <name type="scientific">Pomacea canaliculata</name>
    <name type="common">Golden apple snail</name>
    <dbReference type="NCBI Taxonomy" id="400727"/>
    <lineage>
        <taxon>Eukaryota</taxon>
        <taxon>Metazoa</taxon>
        <taxon>Spiralia</taxon>
        <taxon>Lophotrochozoa</taxon>
        <taxon>Mollusca</taxon>
        <taxon>Gastropoda</taxon>
        <taxon>Caenogastropoda</taxon>
        <taxon>Architaenioglossa</taxon>
        <taxon>Ampullarioidea</taxon>
        <taxon>Ampullariidae</taxon>
        <taxon>Pomacea</taxon>
    </lineage>
</organism>
<keyword evidence="3" id="KW-1185">Reference proteome</keyword>
<dbReference type="OrthoDB" id="6022300at2759"/>
<evidence type="ECO:0000256" key="1">
    <source>
        <dbReference type="SAM" id="MobiDB-lite"/>
    </source>
</evidence>
<dbReference type="InterPro" id="IPR046347">
    <property type="entry name" value="bZIP_sf"/>
</dbReference>
<dbReference type="Proteomes" id="UP000245119">
    <property type="component" value="Linkage Group LG2"/>
</dbReference>
<feature type="compositionally biased region" description="Polar residues" evidence="1">
    <location>
        <begin position="154"/>
        <end position="184"/>
    </location>
</feature>
<accession>A0A2T7PR69</accession>